<keyword evidence="4" id="KW-0479">Metal-binding</keyword>
<dbReference type="AlphaFoldDB" id="A0A6A6RN20"/>
<dbReference type="GO" id="GO:0020037">
    <property type="term" value="F:heme binding"/>
    <property type="evidence" value="ECO:0007669"/>
    <property type="project" value="InterPro"/>
</dbReference>
<keyword evidence="9" id="KW-1185">Reference proteome</keyword>
<evidence type="ECO:0000256" key="5">
    <source>
        <dbReference type="ARBA" id="ARBA00023002"/>
    </source>
</evidence>
<dbReference type="PROSITE" id="PS00086">
    <property type="entry name" value="CYTOCHROME_P450"/>
    <property type="match status" value="1"/>
</dbReference>
<keyword evidence="3" id="KW-0349">Heme</keyword>
<dbReference type="GO" id="GO:0005506">
    <property type="term" value="F:iron ion binding"/>
    <property type="evidence" value="ECO:0007669"/>
    <property type="project" value="InterPro"/>
</dbReference>
<evidence type="ECO:0000256" key="2">
    <source>
        <dbReference type="ARBA" id="ARBA00010617"/>
    </source>
</evidence>
<gene>
    <name evidence="8" type="ORF">P280DRAFT_356957</name>
</gene>
<keyword evidence="7" id="KW-0503">Monooxygenase</keyword>
<accession>A0A6A6RN20</accession>
<protein>
    <recommendedName>
        <fullName evidence="10">Cytochrome P450</fullName>
    </recommendedName>
</protein>
<reference evidence="8" key="1">
    <citation type="journal article" date="2020" name="Stud. Mycol.">
        <title>101 Dothideomycetes genomes: a test case for predicting lifestyles and emergence of pathogens.</title>
        <authorList>
            <person name="Haridas S."/>
            <person name="Albert R."/>
            <person name="Binder M."/>
            <person name="Bloem J."/>
            <person name="Labutti K."/>
            <person name="Salamov A."/>
            <person name="Andreopoulos B."/>
            <person name="Baker S."/>
            <person name="Barry K."/>
            <person name="Bills G."/>
            <person name="Bluhm B."/>
            <person name="Cannon C."/>
            <person name="Castanera R."/>
            <person name="Culley D."/>
            <person name="Daum C."/>
            <person name="Ezra D."/>
            <person name="Gonzalez J."/>
            <person name="Henrissat B."/>
            <person name="Kuo A."/>
            <person name="Liang C."/>
            <person name="Lipzen A."/>
            <person name="Lutzoni F."/>
            <person name="Magnuson J."/>
            <person name="Mondo S."/>
            <person name="Nolan M."/>
            <person name="Ohm R."/>
            <person name="Pangilinan J."/>
            <person name="Park H.-J."/>
            <person name="Ramirez L."/>
            <person name="Alfaro M."/>
            <person name="Sun H."/>
            <person name="Tritt A."/>
            <person name="Yoshinaga Y."/>
            <person name="Zwiers L.-H."/>
            <person name="Turgeon B."/>
            <person name="Goodwin S."/>
            <person name="Spatafora J."/>
            <person name="Crous P."/>
            <person name="Grigoriev I."/>
        </authorList>
    </citation>
    <scope>NUCLEOTIDE SEQUENCE</scope>
    <source>
        <strain evidence="8">CBS 473.64</strain>
    </source>
</reference>
<evidence type="ECO:0000313" key="9">
    <source>
        <dbReference type="Proteomes" id="UP000799753"/>
    </source>
</evidence>
<dbReference type="InterPro" id="IPR017972">
    <property type="entry name" value="Cyt_P450_CS"/>
</dbReference>
<dbReference type="PANTHER" id="PTHR46300">
    <property type="entry name" value="P450, PUTATIVE (EUROFUNG)-RELATED-RELATED"/>
    <property type="match status" value="1"/>
</dbReference>
<comment type="cofactor">
    <cofactor evidence="1">
        <name>heme</name>
        <dbReference type="ChEBI" id="CHEBI:30413"/>
    </cofactor>
</comment>
<dbReference type="GO" id="GO:0004497">
    <property type="term" value="F:monooxygenase activity"/>
    <property type="evidence" value="ECO:0007669"/>
    <property type="project" value="UniProtKB-KW"/>
</dbReference>
<comment type="similarity">
    <text evidence="2">Belongs to the cytochrome P450 family.</text>
</comment>
<evidence type="ECO:0000256" key="4">
    <source>
        <dbReference type="ARBA" id="ARBA00022723"/>
    </source>
</evidence>
<dbReference type="EMBL" id="MU006797">
    <property type="protein sequence ID" value="KAF2636682.1"/>
    <property type="molecule type" value="Genomic_DNA"/>
</dbReference>
<evidence type="ECO:0000313" key="8">
    <source>
        <dbReference type="EMBL" id="KAF2636682.1"/>
    </source>
</evidence>
<dbReference type="InterPro" id="IPR050364">
    <property type="entry name" value="Cytochrome_P450_fung"/>
</dbReference>
<evidence type="ECO:0000256" key="7">
    <source>
        <dbReference type="ARBA" id="ARBA00023033"/>
    </source>
</evidence>
<dbReference type="GO" id="GO:0016705">
    <property type="term" value="F:oxidoreductase activity, acting on paired donors, with incorporation or reduction of molecular oxygen"/>
    <property type="evidence" value="ECO:0007669"/>
    <property type="project" value="InterPro"/>
</dbReference>
<dbReference type="SUPFAM" id="SSF48264">
    <property type="entry name" value="Cytochrome P450"/>
    <property type="match status" value="1"/>
</dbReference>
<evidence type="ECO:0000256" key="3">
    <source>
        <dbReference type="ARBA" id="ARBA00022617"/>
    </source>
</evidence>
<sequence length="74" mass="8210">DSSYGRLEDLPTVGFGYGRRICPGLHAVRNFLWILIGRILWAFNIEFGLDDKGIKTVVDPMASTDGLATKPLPF</sequence>
<dbReference type="OrthoDB" id="1470350at2759"/>
<dbReference type="Gene3D" id="1.10.630.10">
    <property type="entry name" value="Cytochrome P450"/>
    <property type="match status" value="1"/>
</dbReference>
<keyword evidence="6" id="KW-0408">Iron</keyword>
<keyword evidence="5" id="KW-0560">Oxidoreductase</keyword>
<organism evidence="8 9">
    <name type="scientific">Massarina eburnea CBS 473.64</name>
    <dbReference type="NCBI Taxonomy" id="1395130"/>
    <lineage>
        <taxon>Eukaryota</taxon>
        <taxon>Fungi</taxon>
        <taxon>Dikarya</taxon>
        <taxon>Ascomycota</taxon>
        <taxon>Pezizomycotina</taxon>
        <taxon>Dothideomycetes</taxon>
        <taxon>Pleosporomycetidae</taxon>
        <taxon>Pleosporales</taxon>
        <taxon>Massarineae</taxon>
        <taxon>Massarinaceae</taxon>
        <taxon>Massarina</taxon>
    </lineage>
</organism>
<evidence type="ECO:0008006" key="10">
    <source>
        <dbReference type="Google" id="ProtNLM"/>
    </source>
</evidence>
<proteinExistence type="inferred from homology"/>
<feature type="non-terminal residue" evidence="8">
    <location>
        <position position="74"/>
    </location>
</feature>
<dbReference type="PANTHER" id="PTHR46300:SF1">
    <property type="entry name" value="P450, PUTATIVE (EUROFUNG)-RELATED"/>
    <property type="match status" value="1"/>
</dbReference>
<name>A0A6A6RN20_9PLEO</name>
<evidence type="ECO:0000256" key="6">
    <source>
        <dbReference type="ARBA" id="ARBA00023004"/>
    </source>
</evidence>
<dbReference type="Proteomes" id="UP000799753">
    <property type="component" value="Unassembled WGS sequence"/>
</dbReference>
<dbReference type="InterPro" id="IPR036396">
    <property type="entry name" value="Cyt_P450_sf"/>
</dbReference>
<evidence type="ECO:0000256" key="1">
    <source>
        <dbReference type="ARBA" id="ARBA00001971"/>
    </source>
</evidence>
<feature type="non-terminal residue" evidence="8">
    <location>
        <position position="1"/>
    </location>
</feature>